<feature type="binding site" evidence="24">
    <location>
        <position position="434"/>
    </location>
    <ligand>
        <name>Mn(2+)</name>
        <dbReference type="ChEBI" id="CHEBI:29035"/>
    </ligand>
</feature>
<evidence type="ECO:0000256" key="8">
    <source>
        <dbReference type="ARBA" id="ARBA00022679"/>
    </source>
</evidence>
<evidence type="ECO:0000256" key="6">
    <source>
        <dbReference type="ARBA" id="ARBA00014817"/>
    </source>
</evidence>
<dbReference type="GO" id="GO:0008455">
    <property type="term" value="F:alpha-1,6-mannosylglycoprotein 2-beta-N-acetylglucosaminyltransferase activity"/>
    <property type="evidence" value="ECO:0007669"/>
    <property type="project" value="UniProtKB-EC"/>
</dbReference>
<evidence type="ECO:0000313" key="28">
    <source>
        <dbReference type="EMBL" id="CAD7226320.1"/>
    </source>
</evidence>
<dbReference type="GO" id="GO:0009312">
    <property type="term" value="P:oligosaccharide biosynthetic process"/>
    <property type="evidence" value="ECO:0007669"/>
    <property type="project" value="InterPro"/>
</dbReference>
<comment type="similarity">
    <text evidence="4">Belongs to the glycosyltransferase 16 (GT16) protein family.</text>
</comment>
<feature type="binding site" evidence="23">
    <location>
        <begin position="182"/>
        <end position="186"/>
    </location>
    <ligand>
        <name>substrate</name>
    </ligand>
</feature>
<dbReference type="InterPro" id="IPR029044">
    <property type="entry name" value="Nucleotide-diphossugar_trans"/>
</dbReference>
<feature type="disulfide bond" evidence="25">
    <location>
        <begin position="343"/>
        <end position="346"/>
    </location>
</feature>
<comment type="pathway">
    <text evidence="3">Protein modification; protein glycosylation.</text>
</comment>
<comment type="cofactor">
    <cofactor evidence="1 24">
        <name>Mn(2+)</name>
        <dbReference type="ChEBI" id="CHEBI:29035"/>
    </cofactor>
</comment>
<evidence type="ECO:0000256" key="3">
    <source>
        <dbReference type="ARBA" id="ARBA00004922"/>
    </source>
</evidence>
<feature type="binding site" evidence="24">
    <location>
        <position position="321"/>
    </location>
    <ligand>
        <name>Mn(2+)</name>
        <dbReference type="ChEBI" id="CHEBI:29035"/>
    </ligand>
</feature>
<comment type="subcellular location">
    <subcellularLocation>
        <location evidence="2">Golgi apparatus membrane</location>
        <topology evidence="2">Single-pass type II membrane protein</topology>
    </subcellularLocation>
</comment>
<evidence type="ECO:0000256" key="14">
    <source>
        <dbReference type="ARBA" id="ARBA00023136"/>
    </source>
</evidence>
<sequence length="522" mass="59450">MALQFYSPCFLLRKFIRLVRIPCRLCCDPVPYPYNSRRRNVVLRFAALSALVGLLFLASETFKTPKYSASVNETKSTRHPGVLELLAIAAGMEMVRTPAESSSVKLPDESPVAPKISSDSRISGNLSKPMERPLDLDQIKLLIEMENRLQVVHNEEIFGPVMLSPEVHQETIVPLRYVIVVQIHRRINELGFLLESLANVAGINGSLIIFSHDFYDPAIIDLIRKSVSFARYMHIFFPFSIQTHPGQYPAQSPDDCPKSVSKTVAQRLKCLNAEHPDRFGHYRVAHMMQIKHHWVWKLARVFTGLDVTKDYSGHVLFLEEDYWLTDDALHVLDLMINAAPQICPKCSALTLGNYLKRQHPKGDTVEWIQFVGSRHNMGMAFNRTLFHRIIECIDVFCTFDDYNWDWTLQHVSLTCLKQPDPLLFLVAKSSRVYHIGECEGIHHQKKPANLKRPQCSLPGEVQKVKRASALFPHFPKKLKIVKGVLKIKPHKGNGGWGDPRDHRLCKHLSTGPGTDDKLSEML</sequence>
<dbReference type="Pfam" id="PF05060">
    <property type="entry name" value="MGAT2"/>
    <property type="match status" value="1"/>
</dbReference>
<keyword evidence="15 25" id="KW-1015">Disulfide bond</keyword>
<keyword evidence="9 27" id="KW-0812">Transmembrane</keyword>
<feature type="binding site" evidence="23">
    <location>
        <begin position="289"/>
        <end position="293"/>
    </location>
    <ligand>
        <name>substrate</name>
    </ligand>
</feature>
<evidence type="ECO:0000256" key="24">
    <source>
        <dbReference type="PIRSR" id="PIRSR607754-2"/>
    </source>
</evidence>
<evidence type="ECO:0000256" key="1">
    <source>
        <dbReference type="ARBA" id="ARBA00001936"/>
    </source>
</evidence>
<feature type="transmembrane region" description="Helical" evidence="27">
    <location>
        <begin position="41"/>
        <end position="58"/>
    </location>
</feature>
<dbReference type="UniPathway" id="UPA00378"/>
<feature type="compositionally biased region" description="Polar residues" evidence="26">
    <location>
        <begin position="117"/>
        <end position="126"/>
    </location>
</feature>
<protein>
    <recommendedName>
        <fullName evidence="6">Alpha-1,6-mannosyl-glycoprotein 2-beta-N-acetylglucosaminyltransferase</fullName>
        <ecNumber evidence="5">2.4.1.143</ecNumber>
    </recommendedName>
    <alternativeName>
        <fullName evidence="21">Beta-1,2-N-acetylglucosaminyltransferase II</fullName>
    </alternativeName>
    <alternativeName>
        <fullName evidence="20">GlcNAc-T II</fullName>
    </alternativeName>
    <alternativeName>
        <fullName evidence="19">Mannoside acetylglucosaminyltransferase 2</fullName>
    </alternativeName>
    <alternativeName>
        <fullName evidence="18">N-glycosyl-oligosaccharide-glycoprotein N-acetylglucosaminyltransferase II</fullName>
    </alternativeName>
</protein>
<dbReference type="PANTHER" id="PTHR12871">
    <property type="entry name" value="BETA-1,2-N-ACETYLGLUCOSAMINYLTRANSFERASE II"/>
    <property type="match status" value="1"/>
</dbReference>
<proteinExistence type="inferred from homology"/>
<evidence type="ECO:0000256" key="23">
    <source>
        <dbReference type="PIRSR" id="PIRSR607754-1"/>
    </source>
</evidence>
<dbReference type="SUPFAM" id="SSF53448">
    <property type="entry name" value="Nucleotide-diphospho-sugar transferases"/>
    <property type="match status" value="1"/>
</dbReference>
<feature type="disulfide bond" evidence="25">
    <location>
        <begin position="392"/>
        <end position="415"/>
    </location>
</feature>
<evidence type="ECO:0000256" key="22">
    <source>
        <dbReference type="ARBA" id="ARBA00093257"/>
    </source>
</evidence>
<dbReference type="AlphaFoldDB" id="A0A7R8ZLU3"/>
<evidence type="ECO:0000256" key="19">
    <source>
        <dbReference type="ARBA" id="ARBA00031203"/>
    </source>
</evidence>
<evidence type="ECO:0000256" key="4">
    <source>
        <dbReference type="ARBA" id="ARBA00011011"/>
    </source>
</evidence>
<evidence type="ECO:0000256" key="13">
    <source>
        <dbReference type="ARBA" id="ARBA00023034"/>
    </source>
</evidence>
<evidence type="ECO:0000256" key="17">
    <source>
        <dbReference type="ARBA" id="ARBA00023211"/>
    </source>
</evidence>
<keyword evidence="13" id="KW-0333">Golgi apparatus</keyword>
<dbReference type="OrthoDB" id="6019616at2759"/>
<evidence type="ECO:0000256" key="20">
    <source>
        <dbReference type="ARBA" id="ARBA00032552"/>
    </source>
</evidence>
<feature type="disulfide bond" evidence="25">
    <location>
        <begin position="397"/>
        <end position="505"/>
    </location>
</feature>
<evidence type="ECO:0000256" key="12">
    <source>
        <dbReference type="ARBA" id="ARBA00022989"/>
    </source>
</evidence>
<reference evidence="28" key="1">
    <citation type="submission" date="2020-11" db="EMBL/GenBank/DDBJ databases">
        <authorList>
            <person name="Tran Van P."/>
        </authorList>
    </citation>
    <scope>NUCLEOTIDE SEQUENCE</scope>
</reference>
<evidence type="ECO:0000256" key="10">
    <source>
        <dbReference type="ARBA" id="ARBA00022723"/>
    </source>
</evidence>
<dbReference type="GO" id="GO:0000139">
    <property type="term" value="C:Golgi membrane"/>
    <property type="evidence" value="ECO:0007669"/>
    <property type="project" value="UniProtKB-SubCell"/>
</dbReference>
<evidence type="ECO:0000256" key="16">
    <source>
        <dbReference type="ARBA" id="ARBA00023180"/>
    </source>
</evidence>
<evidence type="ECO:0000256" key="11">
    <source>
        <dbReference type="ARBA" id="ARBA00022968"/>
    </source>
</evidence>
<feature type="binding site" evidence="23">
    <location>
        <position position="213"/>
    </location>
    <ligand>
        <name>substrate</name>
    </ligand>
</feature>
<keyword evidence="10 24" id="KW-0479">Metal-binding</keyword>
<gene>
    <name evidence="28" type="ORF">CTOB1V02_LOCUS4240</name>
</gene>
<name>A0A7R8ZLU3_9CRUS</name>
<feature type="disulfide bond" evidence="25">
    <location>
        <begin position="256"/>
        <end position="270"/>
    </location>
</feature>
<dbReference type="GO" id="GO:0046872">
    <property type="term" value="F:metal ion binding"/>
    <property type="evidence" value="ECO:0007669"/>
    <property type="project" value="UniProtKB-KW"/>
</dbReference>
<dbReference type="GO" id="GO:0006487">
    <property type="term" value="P:protein N-linked glycosylation"/>
    <property type="evidence" value="ECO:0007669"/>
    <property type="project" value="TreeGrafter"/>
</dbReference>
<dbReference type="EC" id="2.4.1.143" evidence="5"/>
<organism evidence="28">
    <name type="scientific">Cyprideis torosa</name>
    <dbReference type="NCBI Taxonomy" id="163714"/>
    <lineage>
        <taxon>Eukaryota</taxon>
        <taxon>Metazoa</taxon>
        <taxon>Ecdysozoa</taxon>
        <taxon>Arthropoda</taxon>
        <taxon>Crustacea</taxon>
        <taxon>Oligostraca</taxon>
        <taxon>Ostracoda</taxon>
        <taxon>Podocopa</taxon>
        <taxon>Podocopida</taxon>
        <taxon>Cytherocopina</taxon>
        <taxon>Cytheroidea</taxon>
        <taxon>Cytherideidae</taxon>
        <taxon>Cyprideis</taxon>
    </lineage>
</organism>
<feature type="region of interest" description="Disordered" evidence="26">
    <location>
        <begin position="99"/>
        <end position="127"/>
    </location>
</feature>
<keyword evidence="11" id="KW-0735">Signal-anchor</keyword>
<dbReference type="Gene3D" id="3.90.550.10">
    <property type="entry name" value="Spore Coat Polysaccharide Biosynthesis Protein SpsA, Chain A"/>
    <property type="match status" value="1"/>
</dbReference>
<evidence type="ECO:0000256" key="18">
    <source>
        <dbReference type="ARBA" id="ARBA00029663"/>
    </source>
</evidence>
<evidence type="ECO:0000256" key="15">
    <source>
        <dbReference type="ARBA" id="ARBA00023157"/>
    </source>
</evidence>
<evidence type="ECO:0000256" key="21">
    <source>
        <dbReference type="ARBA" id="ARBA00032915"/>
    </source>
</evidence>
<dbReference type="GO" id="GO:0005795">
    <property type="term" value="C:Golgi stack"/>
    <property type="evidence" value="ECO:0007669"/>
    <property type="project" value="InterPro"/>
</dbReference>
<evidence type="ECO:0000256" key="7">
    <source>
        <dbReference type="ARBA" id="ARBA00022676"/>
    </source>
</evidence>
<evidence type="ECO:0000256" key="5">
    <source>
        <dbReference type="ARBA" id="ARBA00012613"/>
    </source>
</evidence>
<evidence type="ECO:0000256" key="9">
    <source>
        <dbReference type="ARBA" id="ARBA00022692"/>
    </source>
</evidence>
<dbReference type="EMBL" id="OB660800">
    <property type="protein sequence ID" value="CAD7226320.1"/>
    <property type="molecule type" value="Genomic_DNA"/>
</dbReference>
<feature type="region of interest" description="Disordered" evidence="26">
    <location>
        <begin position="491"/>
        <end position="522"/>
    </location>
</feature>
<accession>A0A7R8ZLU3</accession>
<keyword evidence="16" id="KW-0325">Glycoprotein</keyword>
<keyword evidence="8" id="KW-0808">Transferase</keyword>
<comment type="catalytic activity">
    <reaction evidence="22">
        <text>an N(4)-{beta-D-GlcNAc-(1-&gt;2)-alpha-D-Man-(1-&gt;3)-[alpha-D-Man-(1-&gt;6)]-beta-D-Man-(1-&gt;4)-beta-D-GlcNAc-(1-&gt;4)-beta-D-GlcNAc}-L-asparaginyl-[protein] + UDP-N-acetyl-alpha-D-glucosamine = N(4)-{beta-D-GlcNAc-(1-&gt;2)-alpha-D-Man-(1-&gt;3)-[beta-D-GlcNAc-(1-&gt;2)-alpha-D-Man-(1-&gt;6)]-beta-D-Man-(1-&gt;4)-beta-D-GlcNAc-(1-&gt;4)-beta-D-GlcNAc}-L-asparaginyl-[protein] + UDP + H(+)</text>
        <dbReference type="Rhea" id="RHEA:12941"/>
        <dbReference type="Rhea" id="RHEA-COMP:13526"/>
        <dbReference type="Rhea" id="RHEA-COMP:14369"/>
        <dbReference type="ChEBI" id="CHEBI:15378"/>
        <dbReference type="ChEBI" id="CHEBI:57705"/>
        <dbReference type="ChEBI" id="CHEBI:58223"/>
        <dbReference type="ChEBI" id="CHEBI:60615"/>
        <dbReference type="ChEBI" id="CHEBI:60651"/>
        <dbReference type="EC" id="2.4.1.143"/>
    </reaction>
</comment>
<evidence type="ECO:0000256" key="25">
    <source>
        <dbReference type="PIRSR" id="PIRSR607754-3"/>
    </source>
</evidence>
<keyword evidence="7" id="KW-0328">Glycosyltransferase</keyword>
<dbReference type="InterPro" id="IPR007754">
    <property type="entry name" value="GlcNAc_II"/>
</dbReference>
<evidence type="ECO:0000256" key="26">
    <source>
        <dbReference type="SAM" id="MobiDB-lite"/>
    </source>
</evidence>
<dbReference type="PANTHER" id="PTHR12871:SF0">
    <property type="entry name" value="ALPHA-1,6-MANNOSYL-GLYCOPROTEIN 2-BETA-N-ACETYLGLUCOSAMINYLTRANSFERASE"/>
    <property type="match status" value="1"/>
</dbReference>
<evidence type="ECO:0000256" key="2">
    <source>
        <dbReference type="ARBA" id="ARBA00004323"/>
    </source>
</evidence>
<keyword evidence="14 27" id="KW-0472">Membrane</keyword>
<keyword evidence="12 27" id="KW-1133">Transmembrane helix</keyword>
<evidence type="ECO:0000256" key="27">
    <source>
        <dbReference type="SAM" id="Phobius"/>
    </source>
</evidence>
<keyword evidence="17 24" id="KW-0464">Manganese</keyword>